<sequence>MSSNETPSQELEAKPATANGAPDTGSGVALAGVIDIRPAPAVREGGPLSGKLDLALDLMPFHRSLQQLVDSGIRWGPVRNHGSDLAAGINIIFKFYDQDQGDFLRGGHPAHVIWAAETVQEFLVGLRAELLKLELAAPVSSSIFVGVRVPSVMAPHRWEVLLGAQQD</sequence>
<accession>A0ABQ0LQ31</accession>
<gene>
    <name evidence="2" type="ORF">MCHLO_10165</name>
</gene>
<evidence type="ECO:0000313" key="2">
    <source>
        <dbReference type="EMBL" id="GAT53175.1"/>
    </source>
</evidence>
<name>A0ABQ0LQ31_MYCCL</name>
<keyword evidence="3" id="KW-1185">Reference proteome</keyword>
<dbReference type="EMBL" id="DF848207">
    <property type="protein sequence ID" value="GAT53175.1"/>
    <property type="molecule type" value="Genomic_DNA"/>
</dbReference>
<feature type="region of interest" description="Disordered" evidence="1">
    <location>
        <begin position="1"/>
        <end position="24"/>
    </location>
</feature>
<reference evidence="2" key="1">
    <citation type="submission" date="2014-09" db="EMBL/GenBank/DDBJ databases">
        <title>Genome sequence of the luminous mushroom Mycena chlorophos for searching fungal bioluminescence genes.</title>
        <authorList>
            <person name="Tanaka Y."/>
            <person name="Kasuga D."/>
            <person name="Oba Y."/>
            <person name="Hase S."/>
            <person name="Sato K."/>
            <person name="Oba Y."/>
            <person name="Sakakibara Y."/>
        </authorList>
    </citation>
    <scope>NUCLEOTIDE SEQUENCE</scope>
</reference>
<protein>
    <submittedName>
        <fullName evidence="2">Uncharacterized protein</fullName>
    </submittedName>
</protein>
<organism evidence="2 3">
    <name type="scientific">Mycena chlorophos</name>
    <name type="common">Agaric fungus</name>
    <name type="synonym">Agaricus chlorophos</name>
    <dbReference type="NCBI Taxonomy" id="658473"/>
    <lineage>
        <taxon>Eukaryota</taxon>
        <taxon>Fungi</taxon>
        <taxon>Dikarya</taxon>
        <taxon>Basidiomycota</taxon>
        <taxon>Agaricomycotina</taxon>
        <taxon>Agaricomycetes</taxon>
        <taxon>Agaricomycetidae</taxon>
        <taxon>Agaricales</taxon>
        <taxon>Marasmiineae</taxon>
        <taxon>Mycenaceae</taxon>
        <taxon>Mycena</taxon>
    </lineage>
</organism>
<evidence type="ECO:0000313" key="3">
    <source>
        <dbReference type="Proteomes" id="UP000815677"/>
    </source>
</evidence>
<dbReference type="Proteomes" id="UP000815677">
    <property type="component" value="Unassembled WGS sequence"/>
</dbReference>
<evidence type="ECO:0000256" key="1">
    <source>
        <dbReference type="SAM" id="MobiDB-lite"/>
    </source>
</evidence>
<proteinExistence type="predicted"/>